<keyword evidence="7 17" id="KW-0479">Metal-binding</keyword>
<dbReference type="GO" id="GO:0098552">
    <property type="term" value="C:side of membrane"/>
    <property type="evidence" value="ECO:0007669"/>
    <property type="project" value="UniProtKB-KW"/>
</dbReference>
<keyword evidence="9 19" id="KW-0378">Hydrolase</keyword>
<dbReference type="InterPro" id="IPR042097">
    <property type="entry name" value="Aminopeptidase_N-like_N_sf"/>
</dbReference>
<dbReference type="FunFam" id="1.25.50.20:FF:000001">
    <property type="entry name" value="Aminopeptidase"/>
    <property type="match status" value="1"/>
</dbReference>
<dbReference type="GO" id="GO:0005737">
    <property type="term" value="C:cytoplasm"/>
    <property type="evidence" value="ECO:0007669"/>
    <property type="project" value="TreeGrafter"/>
</dbReference>
<dbReference type="GO" id="GO:0005615">
    <property type="term" value="C:extracellular space"/>
    <property type="evidence" value="ECO:0007669"/>
    <property type="project" value="TreeGrafter"/>
</dbReference>
<dbReference type="GO" id="GO:0005886">
    <property type="term" value="C:plasma membrane"/>
    <property type="evidence" value="ECO:0007669"/>
    <property type="project" value="UniProtKB-SubCell"/>
</dbReference>
<evidence type="ECO:0000256" key="17">
    <source>
        <dbReference type="PIRSR" id="PIRSR634016-3"/>
    </source>
</evidence>
<dbReference type="InterPro" id="IPR034016">
    <property type="entry name" value="M1_APN-typ"/>
</dbReference>
<dbReference type="GO" id="GO:0016285">
    <property type="term" value="F:alanyl aminopeptidase activity"/>
    <property type="evidence" value="ECO:0007669"/>
    <property type="project" value="UniProtKB-EC"/>
</dbReference>
<feature type="domain" description="ERAP1-like C-terminal" evidence="21">
    <location>
        <begin position="555"/>
        <end position="868"/>
    </location>
</feature>
<keyword evidence="15" id="KW-0449">Lipoprotein</keyword>
<evidence type="ECO:0000259" key="22">
    <source>
        <dbReference type="Pfam" id="PF17900"/>
    </source>
</evidence>
<dbReference type="AlphaFoldDB" id="A0A9Q0N849"/>
<evidence type="ECO:0000256" key="15">
    <source>
        <dbReference type="ARBA" id="ARBA00023288"/>
    </source>
</evidence>
<evidence type="ECO:0000256" key="7">
    <source>
        <dbReference type="ARBA" id="ARBA00022723"/>
    </source>
</evidence>
<evidence type="ECO:0000313" key="24">
    <source>
        <dbReference type="Proteomes" id="UP001151699"/>
    </source>
</evidence>
<feature type="domain" description="Aminopeptidase N-like N-terminal" evidence="22">
    <location>
        <begin position="49"/>
        <end position="238"/>
    </location>
</feature>
<dbReference type="Gene3D" id="1.10.390.10">
    <property type="entry name" value="Neutral Protease Domain 2"/>
    <property type="match status" value="1"/>
</dbReference>
<dbReference type="SUPFAM" id="SSF55486">
    <property type="entry name" value="Metalloproteases ('zincins'), catalytic domain"/>
    <property type="match status" value="1"/>
</dbReference>
<evidence type="ECO:0000256" key="8">
    <source>
        <dbReference type="ARBA" id="ARBA00022729"/>
    </source>
</evidence>
<comment type="caution">
    <text evidence="23">The sequence shown here is derived from an EMBL/GenBank/DDBJ whole genome shotgun (WGS) entry which is preliminary data.</text>
</comment>
<evidence type="ECO:0000256" key="10">
    <source>
        <dbReference type="ARBA" id="ARBA00022833"/>
    </source>
</evidence>
<evidence type="ECO:0000259" key="21">
    <source>
        <dbReference type="Pfam" id="PF11838"/>
    </source>
</evidence>
<keyword evidence="10 17" id="KW-0862">Zinc</keyword>
<evidence type="ECO:0000256" key="3">
    <source>
        <dbReference type="ARBA" id="ARBA00010136"/>
    </source>
</evidence>
<organism evidence="23 24">
    <name type="scientific">Pseudolycoriella hygida</name>
    <dbReference type="NCBI Taxonomy" id="35572"/>
    <lineage>
        <taxon>Eukaryota</taxon>
        <taxon>Metazoa</taxon>
        <taxon>Ecdysozoa</taxon>
        <taxon>Arthropoda</taxon>
        <taxon>Hexapoda</taxon>
        <taxon>Insecta</taxon>
        <taxon>Pterygota</taxon>
        <taxon>Neoptera</taxon>
        <taxon>Endopterygota</taxon>
        <taxon>Diptera</taxon>
        <taxon>Nematocera</taxon>
        <taxon>Sciaroidea</taxon>
        <taxon>Sciaridae</taxon>
        <taxon>Pseudolycoriella</taxon>
    </lineage>
</organism>
<dbReference type="PANTHER" id="PTHR11533">
    <property type="entry name" value="PROTEASE M1 ZINC METALLOPROTEASE"/>
    <property type="match status" value="1"/>
</dbReference>
<comment type="catalytic activity">
    <reaction evidence="1">
        <text>Release of an N-terminal amino acid, Xaa-|-Yaa- from a peptide, amide or arylamide. Xaa is preferably Ala, but may be most amino acids including Pro (slow action). When a terminal hydrophobic residue is followed by a prolyl residue, the two may be released as an intact Xaa-Pro dipeptide.</text>
        <dbReference type="EC" id="3.4.11.2"/>
    </reaction>
</comment>
<keyword evidence="24" id="KW-1185">Reference proteome</keyword>
<evidence type="ECO:0000256" key="13">
    <source>
        <dbReference type="ARBA" id="ARBA00023157"/>
    </source>
</evidence>
<dbReference type="Gene3D" id="2.60.40.1910">
    <property type="match status" value="1"/>
</dbReference>
<keyword evidence="13" id="KW-1015">Disulfide bond</keyword>
<dbReference type="Pfam" id="PF01433">
    <property type="entry name" value="Peptidase_M1"/>
    <property type="match status" value="1"/>
</dbReference>
<keyword evidence="12" id="KW-0472">Membrane</keyword>
<evidence type="ECO:0000256" key="11">
    <source>
        <dbReference type="ARBA" id="ARBA00023049"/>
    </source>
</evidence>
<evidence type="ECO:0000256" key="14">
    <source>
        <dbReference type="ARBA" id="ARBA00023180"/>
    </source>
</evidence>
<dbReference type="Pfam" id="PF17900">
    <property type="entry name" value="Peptidase_M1_N"/>
    <property type="match status" value="1"/>
</dbReference>
<dbReference type="InterPro" id="IPR014782">
    <property type="entry name" value="Peptidase_M1_dom"/>
</dbReference>
<reference evidence="23" key="1">
    <citation type="submission" date="2022-07" db="EMBL/GenBank/DDBJ databases">
        <authorList>
            <person name="Trinca V."/>
            <person name="Uliana J.V.C."/>
            <person name="Torres T.T."/>
            <person name="Ward R.J."/>
            <person name="Monesi N."/>
        </authorList>
    </citation>
    <scope>NUCLEOTIDE SEQUENCE</scope>
    <source>
        <strain evidence="23">HSMRA1968</strain>
        <tissue evidence="23">Whole embryos</tissue>
    </source>
</reference>
<feature type="binding site" evidence="17">
    <location>
        <position position="345"/>
    </location>
    <ligand>
        <name>Zn(2+)</name>
        <dbReference type="ChEBI" id="CHEBI:29105"/>
        <note>catalytic</note>
    </ligand>
</feature>
<dbReference type="Pfam" id="PF11838">
    <property type="entry name" value="ERAP1_C"/>
    <property type="match status" value="1"/>
</dbReference>
<accession>A0A9Q0N849</accession>
<feature type="domain" description="Peptidase M1 membrane alanine aminopeptidase" evidence="20">
    <location>
        <begin position="273"/>
        <end position="437"/>
    </location>
</feature>
<evidence type="ECO:0000256" key="2">
    <source>
        <dbReference type="ARBA" id="ARBA00004609"/>
    </source>
</evidence>
<sequence>MGRFQKFEKMKEFCVILTCLVGAILTVPIDELEPKQAEPNYRLPDNVIPINYVLEIEPIFTNFTFNGRATITFRALTTTNIIVLHQNQLIINEQATLITLANNAASQTVITGTDWNNVTHHYTLHTASVLAPNVDYVISFTYTGILSDDMRGFYRSSYVENQVTKWLGTTQMQPTHARRVFPSFDEPKFKATFDISIIRSNNHTTTVSNTRRISSTPVIDGLRTRDTFAQTPIMSTYLVAFIVSEFQIRSENDSFRVIARPDAFDQTFYAHYVGPKLLAQLETYLDYPYSNMTAMTKMEMAALPDFSAGAMENWGLLTYRETALLYDANVSTALAQQRVATVITHEQSHMWFGDLVTCDWWEFTWLNEGFARYFQYHGTALLAETHWELPYQFVVEQLQVVMGMDSLETAHPMSHTVNSPSDVQGIFDSISYNKGASQYLRANAYQTTTPQKLYDALQPNVVASVLEVAEFLNTWTTQSGYPVVTVTRGQDKKSLTISQKRFLLKNPNHTDQTRWEIKLNYATSQQKNFQATQSTLSLSRNQTSLNLTLSSEVDWVIFNIQQTGYYRVNYDTATWENISKALKTNSYSDIHVLNRAQVVDDTLNLARGELLDYKLALSILQYIEGETNYLPWLAAFNNLIYIQRRFSAEQLNVYHKYVLGLVDNIYKALGFSARPNDTRLDIYNRANILNYACKFGHSGCIESAIAEFTRLVEQPQTYRVPVDIRPVVYCTAITEGNSSTWNFMWNRFLTENVAAEQVVILTALGCTKDPAILKDYLAKIISNSVRLQDKQSAFTSTYNNHDSNVQIVLDFVTANYSSIRNSFDNIGDVATILSNLAARFSNAAQISQLETFYAGKEEEFASKTIPNAIADAKFNLEWAGRHVDDIYNYMRGSASQLVS</sequence>
<keyword evidence="19 23" id="KW-0031">Aminopeptidase</keyword>
<feature type="binding site" evidence="17">
    <location>
        <position position="349"/>
    </location>
    <ligand>
        <name>Zn(2+)</name>
        <dbReference type="ChEBI" id="CHEBI:29105"/>
        <note>catalytic</note>
    </ligand>
</feature>
<dbReference type="FunFam" id="2.60.40.1730:FF:000013">
    <property type="entry name" value="Aminopeptidase"/>
    <property type="match status" value="1"/>
</dbReference>
<dbReference type="Gene3D" id="1.25.50.20">
    <property type="match status" value="1"/>
</dbReference>
<feature type="binding site" evidence="17">
    <location>
        <position position="368"/>
    </location>
    <ligand>
        <name>Zn(2+)</name>
        <dbReference type="ChEBI" id="CHEBI:29105"/>
        <note>catalytic</note>
    </ligand>
</feature>
<keyword evidence="4" id="KW-1003">Cell membrane</keyword>
<dbReference type="InterPro" id="IPR050344">
    <property type="entry name" value="Peptidase_M1_aminopeptidases"/>
</dbReference>
<gene>
    <name evidence="23" type="primary">AMPM</name>
    <name evidence="23" type="ORF">Bhyg_00472</name>
</gene>
<evidence type="ECO:0000313" key="23">
    <source>
        <dbReference type="EMBL" id="KAJ6645268.1"/>
    </source>
</evidence>
<dbReference type="GO" id="GO:0070006">
    <property type="term" value="F:metalloaminopeptidase activity"/>
    <property type="evidence" value="ECO:0007669"/>
    <property type="project" value="TreeGrafter"/>
</dbReference>
<comment type="similarity">
    <text evidence="3 19">Belongs to the peptidase M1 family.</text>
</comment>
<comment type="subcellular location">
    <subcellularLocation>
        <location evidence="2">Cell membrane</location>
        <topology evidence="2">Lipid-anchor</topology>
        <topology evidence="2">GPI-anchor</topology>
    </subcellularLocation>
</comment>
<evidence type="ECO:0000256" key="12">
    <source>
        <dbReference type="ARBA" id="ARBA00023136"/>
    </source>
</evidence>
<keyword evidence="8" id="KW-0732">Signal</keyword>
<evidence type="ECO:0000259" key="20">
    <source>
        <dbReference type="Pfam" id="PF01433"/>
    </source>
</evidence>
<comment type="cofactor">
    <cofactor evidence="17 19">
        <name>Zn(2+)</name>
        <dbReference type="ChEBI" id="CHEBI:29105"/>
    </cofactor>
    <text evidence="17 19">Binds 1 zinc ion per subunit.</text>
</comment>
<keyword evidence="6 19" id="KW-0645">Protease</keyword>
<evidence type="ECO:0000256" key="1">
    <source>
        <dbReference type="ARBA" id="ARBA00000098"/>
    </source>
</evidence>
<evidence type="ECO:0000256" key="6">
    <source>
        <dbReference type="ARBA" id="ARBA00022670"/>
    </source>
</evidence>
<feature type="active site" description="Proton acceptor" evidence="16">
    <location>
        <position position="346"/>
    </location>
</feature>
<dbReference type="InterPro" id="IPR045357">
    <property type="entry name" value="Aminopeptidase_N-like_N"/>
</dbReference>
<dbReference type="InterPro" id="IPR027268">
    <property type="entry name" value="Peptidase_M4/M1_CTD_sf"/>
</dbReference>
<dbReference type="FunFam" id="2.60.40.1910:FF:000008">
    <property type="entry name" value="Aminopeptidase"/>
    <property type="match status" value="1"/>
</dbReference>
<dbReference type="EMBL" id="WJQU01000001">
    <property type="protein sequence ID" value="KAJ6645268.1"/>
    <property type="molecule type" value="Genomic_DNA"/>
</dbReference>
<evidence type="ECO:0000256" key="19">
    <source>
        <dbReference type="RuleBase" id="RU364040"/>
    </source>
</evidence>
<evidence type="ECO:0000256" key="9">
    <source>
        <dbReference type="ARBA" id="ARBA00022801"/>
    </source>
</evidence>
<dbReference type="SUPFAM" id="SSF63737">
    <property type="entry name" value="Leukotriene A4 hydrolase N-terminal domain"/>
    <property type="match status" value="1"/>
</dbReference>
<keyword evidence="5" id="KW-0336">GPI-anchor</keyword>
<name>A0A9Q0N849_9DIPT</name>
<dbReference type="GO" id="GO:0006508">
    <property type="term" value="P:proteolysis"/>
    <property type="evidence" value="ECO:0007669"/>
    <property type="project" value="UniProtKB-KW"/>
</dbReference>
<protein>
    <recommendedName>
        <fullName evidence="19">Aminopeptidase</fullName>
        <ecNumber evidence="19">3.4.11.-</ecNumber>
    </recommendedName>
</protein>
<evidence type="ECO:0000256" key="18">
    <source>
        <dbReference type="PIRSR" id="PIRSR634016-4"/>
    </source>
</evidence>
<dbReference type="GO" id="GO:0042277">
    <property type="term" value="F:peptide binding"/>
    <property type="evidence" value="ECO:0007669"/>
    <property type="project" value="TreeGrafter"/>
</dbReference>
<feature type="site" description="Transition state stabilizer" evidence="18">
    <location>
        <position position="432"/>
    </location>
</feature>
<dbReference type="Proteomes" id="UP001151699">
    <property type="component" value="Chromosome A"/>
</dbReference>
<evidence type="ECO:0000256" key="5">
    <source>
        <dbReference type="ARBA" id="ARBA00022622"/>
    </source>
</evidence>
<dbReference type="InterPro" id="IPR001930">
    <property type="entry name" value="Peptidase_M1"/>
</dbReference>
<feature type="non-terminal residue" evidence="23">
    <location>
        <position position="1"/>
    </location>
</feature>
<keyword evidence="14" id="KW-0325">Glycoprotein</keyword>
<dbReference type="CDD" id="cd09601">
    <property type="entry name" value="M1_APN-Q_like"/>
    <property type="match status" value="1"/>
</dbReference>
<evidence type="ECO:0000256" key="16">
    <source>
        <dbReference type="PIRSR" id="PIRSR634016-1"/>
    </source>
</evidence>
<dbReference type="EC" id="3.4.11.-" evidence="19"/>
<dbReference type="GO" id="GO:0008270">
    <property type="term" value="F:zinc ion binding"/>
    <property type="evidence" value="ECO:0007669"/>
    <property type="project" value="UniProtKB-UniRule"/>
</dbReference>
<proteinExistence type="inferred from homology"/>
<dbReference type="GO" id="GO:0043171">
    <property type="term" value="P:peptide catabolic process"/>
    <property type="evidence" value="ECO:0007669"/>
    <property type="project" value="TreeGrafter"/>
</dbReference>
<dbReference type="PANTHER" id="PTHR11533:SF301">
    <property type="entry name" value="AMINOPEPTIDASE"/>
    <property type="match status" value="1"/>
</dbReference>
<dbReference type="OrthoDB" id="10031169at2759"/>
<evidence type="ECO:0000256" key="4">
    <source>
        <dbReference type="ARBA" id="ARBA00022475"/>
    </source>
</evidence>
<dbReference type="InterPro" id="IPR024571">
    <property type="entry name" value="ERAP1-like_C_dom"/>
</dbReference>
<dbReference type="Gene3D" id="2.60.40.1730">
    <property type="entry name" value="tricorn interacting facor f3 domain"/>
    <property type="match status" value="1"/>
</dbReference>
<dbReference type="PRINTS" id="PR00756">
    <property type="entry name" value="ALADIPTASE"/>
</dbReference>
<keyword evidence="11 19" id="KW-0482">Metalloprotease</keyword>